<evidence type="ECO:0000313" key="9">
    <source>
        <dbReference type="EMBL" id="PWY67954.1"/>
    </source>
</evidence>
<dbReference type="RefSeq" id="XP_025462003.1">
    <property type="nucleotide sequence ID" value="XM_025606775.1"/>
</dbReference>
<dbReference type="Pfam" id="PF01384">
    <property type="entry name" value="PHO4"/>
    <property type="match status" value="1"/>
</dbReference>
<evidence type="ECO:0000256" key="2">
    <source>
        <dbReference type="ARBA" id="ARBA00022448"/>
    </source>
</evidence>
<feature type="transmembrane region" description="Helical" evidence="7">
    <location>
        <begin position="426"/>
        <end position="448"/>
    </location>
</feature>
<dbReference type="InterPro" id="IPR001204">
    <property type="entry name" value="Phos_transporter"/>
</dbReference>
<keyword evidence="10" id="KW-1185">Reference proteome</keyword>
<accession>A0A317V0U6</accession>
<dbReference type="PANTHER" id="PTHR11101">
    <property type="entry name" value="PHOSPHATE TRANSPORTER"/>
    <property type="match status" value="1"/>
</dbReference>
<dbReference type="PANTHER" id="PTHR11101:SF55">
    <property type="entry name" value="PHOSPHATE TRANSPORTER"/>
    <property type="match status" value="1"/>
</dbReference>
<dbReference type="EMBL" id="MSFK01000046">
    <property type="protein sequence ID" value="PWY67954.1"/>
    <property type="molecule type" value="Genomic_DNA"/>
</dbReference>
<feature type="transmembrane region" description="Helical" evidence="7">
    <location>
        <begin position="12"/>
        <end position="29"/>
    </location>
</feature>
<dbReference type="AlphaFoldDB" id="A0A317V0U6"/>
<feature type="compositionally biased region" description="Polar residues" evidence="8">
    <location>
        <begin position="288"/>
        <end position="302"/>
    </location>
</feature>
<feature type="transmembrane region" description="Helical" evidence="7">
    <location>
        <begin position="50"/>
        <end position="69"/>
    </location>
</feature>
<keyword evidence="3 7" id="KW-0592">Phosphate transport</keyword>
<dbReference type="STRING" id="1450535.A0A317V0U6"/>
<dbReference type="OrthoDB" id="260807at2759"/>
<protein>
    <recommendedName>
        <fullName evidence="7">Phosphate transporter</fullName>
    </recommendedName>
</protein>
<name>A0A317V0U6_9EURO</name>
<reference evidence="9 10" key="1">
    <citation type="submission" date="2016-12" db="EMBL/GenBank/DDBJ databases">
        <title>The genomes of Aspergillus section Nigri reveals drivers in fungal speciation.</title>
        <authorList>
            <consortium name="DOE Joint Genome Institute"/>
            <person name="Vesth T.C."/>
            <person name="Nybo J."/>
            <person name="Theobald S."/>
            <person name="Brandl J."/>
            <person name="Frisvad J.C."/>
            <person name="Nielsen K.F."/>
            <person name="Lyhne E.K."/>
            <person name="Kogle M.E."/>
            <person name="Kuo A."/>
            <person name="Riley R."/>
            <person name="Clum A."/>
            <person name="Nolan M."/>
            <person name="Lipzen A."/>
            <person name="Salamov A."/>
            <person name="Henrissat B."/>
            <person name="Wiebenga A."/>
            <person name="De Vries R.P."/>
            <person name="Grigoriev I.V."/>
            <person name="Mortensen U.H."/>
            <person name="Andersen M.R."/>
            <person name="Baker S.E."/>
        </authorList>
    </citation>
    <scope>NUCLEOTIDE SEQUENCE [LARGE SCALE GENOMIC DNA]</scope>
    <source>
        <strain evidence="9 10">CBS 115572</strain>
    </source>
</reference>
<evidence type="ECO:0000256" key="7">
    <source>
        <dbReference type="RuleBase" id="RU363058"/>
    </source>
</evidence>
<feature type="transmembrane region" description="Helical" evidence="7">
    <location>
        <begin position="188"/>
        <end position="211"/>
    </location>
</feature>
<gene>
    <name evidence="9" type="ORF">BO94DRAFT_304984</name>
</gene>
<feature type="transmembrane region" description="Helical" evidence="7">
    <location>
        <begin position="144"/>
        <end position="167"/>
    </location>
</feature>
<dbReference type="Proteomes" id="UP000246702">
    <property type="component" value="Unassembled WGS sequence"/>
</dbReference>
<keyword evidence="6 7" id="KW-0472">Membrane</keyword>
<evidence type="ECO:0000256" key="8">
    <source>
        <dbReference type="SAM" id="MobiDB-lite"/>
    </source>
</evidence>
<keyword evidence="5 7" id="KW-1133">Transmembrane helix</keyword>
<dbReference type="GeneID" id="37108918"/>
<proteinExistence type="inferred from homology"/>
<comment type="caution">
    <text evidence="9">The sequence shown here is derived from an EMBL/GenBank/DDBJ whole genome shotgun (WGS) entry which is preliminary data.</text>
</comment>
<evidence type="ECO:0000256" key="4">
    <source>
        <dbReference type="ARBA" id="ARBA00022692"/>
    </source>
</evidence>
<evidence type="ECO:0000256" key="6">
    <source>
        <dbReference type="ARBA" id="ARBA00023136"/>
    </source>
</evidence>
<dbReference type="GO" id="GO:0016020">
    <property type="term" value="C:membrane"/>
    <property type="evidence" value="ECO:0007669"/>
    <property type="project" value="UniProtKB-SubCell"/>
</dbReference>
<keyword evidence="4 7" id="KW-0812">Transmembrane</keyword>
<feature type="region of interest" description="Disordered" evidence="8">
    <location>
        <begin position="281"/>
        <end position="302"/>
    </location>
</feature>
<feature type="transmembrane region" description="Helical" evidence="7">
    <location>
        <begin position="89"/>
        <end position="108"/>
    </location>
</feature>
<organism evidence="9 10">
    <name type="scientific">Aspergillus sclerotioniger CBS 115572</name>
    <dbReference type="NCBI Taxonomy" id="1450535"/>
    <lineage>
        <taxon>Eukaryota</taxon>
        <taxon>Fungi</taxon>
        <taxon>Dikarya</taxon>
        <taxon>Ascomycota</taxon>
        <taxon>Pezizomycotina</taxon>
        <taxon>Eurotiomycetes</taxon>
        <taxon>Eurotiomycetidae</taxon>
        <taxon>Eurotiales</taxon>
        <taxon>Aspergillaceae</taxon>
        <taxon>Aspergillus</taxon>
        <taxon>Aspergillus subgen. Circumdati</taxon>
    </lineage>
</organism>
<feature type="transmembrane region" description="Helical" evidence="7">
    <location>
        <begin position="377"/>
        <end position="396"/>
    </location>
</feature>
<comment type="subcellular location">
    <subcellularLocation>
        <location evidence="1 7">Membrane</location>
        <topology evidence="1 7">Multi-pass membrane protein</topology>
    </subcellularLocation>
</comment>
<comment type="function">
    <text evidence="7">Sodium-phosphate symporter.</text>
</comment>
<comment type="similarity">
    <text evidence="7">Belongs to the inorganic phosphate transporter (PiT) (TC 2.A.20) family.</text>
</comment>
<evidence type="ECO:0000256" key="1">
    <source>
        <dbReference type="ARBA" id="ARBA00004141"/>
    </source>
</evidence>
<feature type="transmembrane region" description="Helical" evidence="7">
    <location>
        <begin position="223"/>
        <end position="244"/>
    </location>
</feature>
<evidence type="ECO:0000256" key="5">
    <source>
        <dbReference type="ARBA" id="ARBA00022989"/>
    </source>
</evidence>
<dbReference type="GO" id="GO:0005315">
    <property type="term" value="F:phosphate transmembrane transporter activity"/>
    <property type="evidence" value="ECO:0007669"/>
    <property type="project" value="InterPro"/>
</dbReference>
<feature type="transmembrane region" description="Helical" evidence="7">
    <location>
        <begin position="120"/>
        <end position="138"/>
    </location>
</feature>
<evidence type="ECO:0000313" key="10">
    <source>
        <dbReference type="Proteomes" id="UP000246702"/>
    </source>
</evidence>
<sequence>MIPIETAHYDWILALASIAFVFCAFGNGANDVANSYATSVAARTLKMWHVGILAAITEFIGAVALGAPVTETIKNSILDVDRFAGHPGAYMLAMGCAEVGSATWLMFATSRGWPVSTTQTMVASLLAVGFASQAHIDWSWSHGSVYQIVAAWGIAPLVSCVVSALVFGTIKCTVLGRADPFKWAMRLIAVYLAFTGAILALFIVIAVPTAASMEEFGAGKAAGIVLGVFVGCLIVATVFFLPYFRRVLVQRDARVRFYHLPLGPWLLKDDCPLYWPAGTGSAVEKSDTPPTKQSHPSDLESSQSCALTLQTVKQTPSPVDRFLAPTQHLTWLHPRKYWSWTKFLVLQGVTRDVLTHDSDHLRSIHARAHRYDERVEYLWKYCLVLSAILMSIAHGSNDVANAVAPWAGIYATYRAGAVDTQTHTPVWFLVIAGVLIGAGFWVYGYHVVRTLGSGITEMTPTRGFAVELGAGATVLVASRLGLPVSTTQCLTGATTGVALMNYDVGAVNWWQLGGLCWRGWLRCLVRG</sequence>
<keyword evidence="2 7" id="KW-0813">Transport</keyword>
<dbReference type="GO" id="GO:0035435">
    <property type="term" value="P:phosphate ion transmembrane transport"/>
    <property type="evidence" value="ECO:0007669"/>
    <property type="project" value="TreeGrafter"/>
</dbReference>
<evidence type="ECO:0000256" key="3">
    <source>
        <dbReference type="ARBA" id="ARBA00022592"/>
    </source>
</evidence>